<proteinExistence type="predicted"/>
<reference evidence="2 3" key="1">
    <citation type="submission" date="2012-08" db="EMBL/GenBank/DDBJ databases">
        <title>Oryza genome evolution.</title>
        <authorList>
            <person name="Wing R.A."/>
        </authorList>
    </citation>
    <scope>NUCLEOTIDE SEQUENCE</scope>
</reference>
<keyword evidence="1" id="KW-0472">Membrane</keyword>
<keyword evidence="1" id="KW-1133">Transmembrane helix</keyword>
<keyword evidence="1" id="KW-0812">Transmembrane</keyword>
<dbReference type="Gramene" id="LPERR03G17520.1">
    <property type="protein sequence ID" value="LPERR03G17520.1"/>
    <property type="gene ID" value="LPERR03G17520"/>
</dbReference>
<accession>A0A0D9VUX7</accession>
<sequence length="597" mass="68850">MAAADILAVAAATAHPSLPRPPGSGGEDEELFAAGKLCYEAVDKMDEYVLSEIQSNLADYMSQEEKTRFMHLLKFYKVEVDRQKRNVRPLPLMSLNDLTTPHGTWNFHNYDTDLRLARQDDSNVHKLIVVRVVEPSADTRFIAPVLVQVKYKFPYILHCDGSNELQISRYHDEQHGLHWYKPGDGEMLYALQNDETYQEVCKICVYYSNVLNKMANMNYDMYAEAIDTYQLVFSTFGGIPIACYVDKIKLMHEALLWDDKNADLIASKDWLTTGSVKILVDLDLLLLKMSGYMQRVDGHYRFELSNLTTSGLEVHYLHHFADSISTYFFSEVLDRAKVLLVPERKIAADAGLAHLVRLHKMINPSRSKRWRLRSILNGFCVYVFYHIIYLGFDALIRATVKESFIFLGEICVWMIFLSFYLYMIYWWRTRKVRLYPIEPVFWVRDLRADIFQTFLHGFTRCLIEGIIKGNEEFWKIGYSKSKEEEQYGPLCPKKCFFSWPAIAGAHFIGAVVELVGSFLIEKFVAAFGPKKPRHTHSRVSRRIRFATHPNGQTLDAAVLAPVSTSLHQQRQRCDRWRGMAGEQFLGVLAINPPIPLC</sequence>
<dbReference type="AlphaFoldDB" id="A0A0D9VUX7"/>
<reference evidence="2" key="3">
    <citation type="submission" date="2015-04" db="UniProtKB">
        <authorList>
            <consortium name="EnsemblPlants"/>
        </authorList>
    </citation>
    <scope>IDENTIFICATION</scope>
</reference>
<dbReference type="EnsemblPlants" id="LPERR03G17520.1">
    <property type="protein sequence ID" value="LPERR03G17520.1"/>
    <property type="gene ID" value="LPERR03G17520"/>
</dbReference>
<protein>
    <submittedName>
        <fullName evidence="2">Uncharacterized protein</fullName>
    </submittedName>
</protein>
<name>A0A0D9VUX7_9ORYZ</name>
<dbReference type="Proteomes" id="UP000032180">
    <property type="component" value="Chromosome 3"/>
</dbReference>
<feature type="transmembrane region" description="Helical" evidence="1">
    <location>
        <begin position="375"/>
        <end position="392"/>
    </location>
</feature>
<dbReference type="HOGENOM" id="CLU_528258_0_0_1"/>
<evidence type="ECO:0000313" key="3">
    <source>
        <dbReference type="Proteomes" id="UP000032180"/>
    </source>
</evidence>
<feature type="transmembrane region" description="Helical" evidence="1">
    <location>
        <begin position="404"/>
        <end position="427"/>
    </location>
</feature>
<organism evidence="2 3">
    <name type="scientific">Leersia perrieri</name>
    <dbReference type="NCBI Taxonomy" id="77586"/>
    <lineage>
        <taxon>Eukaryota</taxon>
        <taxon>Viridiplantae</taxon>
        <taxon>Streptophyta</taxon>
        <taxon>Embryophyta</taxon>
        <taxon>Tracheophyta</taxon>
        <taxon>Spermatophyta</taxon>
        <taxon>Magnoliopsida</taxon>
        <taxon>Liliopsida</taxon>
        <taxon>Poales</taxon>
        <taxon>Poaceae</taxon>
        <taxon>BOP clade</taxon>
        <taxon>Oryzoideae</taxon>
        <taxon>Oryzeae</taxon>
        <taxon>Oryzinae</taxon>
        <taxon>Leersia</taxon>
    </lineage>
</organism>
<reference evidence="3" key="2">
    <citation type="submission" date="2013-12" db="EMBL/GenBank/DDBJ databases">
        <authorList>
            <person name="Yu Y."/>
            <person name="Lee S."/>
            <person name="de Baynast K."/>
            <person name="Wissotski M."/>
            <person name="Liu L."/>
            <person name="Talag J."/>
            <person name="Goicoechea J."/>
            <person name="Angelova A."/>
            <person name="Jetty R."/>
            <person name="Kudrna D."/>
            <person name="Golser W."/>
            <person name="Rivera L."/>
            <person name="Zhang J."/>
            <person name="Wing R."/>
        </authorList>
    </citation>
    <scope>NUCLEOTIDE SEQUENCE</scope>
</reference>
<evidence type="ECO:0000256" key="1">
    <source>
        <dbReference type="SAM" id="Phobius"/>
    </source>
</evidence>
<keyword evidence="3" id="KW-1185">Reference proteome</keyword>
<evidence type="ECO:0000313" key="2">
    <source>
        <dbReference type="EnsemblPlants" id="LPERR03G17520.1"/>
    </source>
</evidence>